<evidence type="ECO:0000259" key="6">
    <source>
        <dbReference type="Pfam" id="PF14197"/>
    </source>
</evidence>
<feature type="compositionally biased region" description="Basic and acidic residues" evidence="4">
    <location>
        <begin position="430"/>
        <end position="442"/>
    </location>
</feature>
<dbReference type="Pfam" id="PF06657">
    <property type="entry name" value="Cep57_MT_bd"/>
    <property type="match status" value="1"/>
</dbReference>
<feature type="region of interest" description="Disordered" evidence="4">
    <location>
        <begin position="102"/>
        <end position="133"/>
    </location>
</feature>
<feature type="compositionally biased region" description="Basic and acidic residues" evidence="4">
    <location>
        <begin position="629"/>
        <end position="640"/>
    </location>
</feature>
<dbReference type="GO" id="GO:0005815">
    <property type="term" value="C:microtubule organizing center"/>
    <property type="evidence" value="ECO:0007669"/>
    <property type="project" value="UniProtKB-SubCell"/>
</dbReference>
<feature type="region of interest" description="Disordered" evidence="4">
    <location>
        <begin position="165"/>
        <end position="320"/>
    </location>
</feature>
<dbReference type="EMBL" id="JAGHQL010000143">
    <property type="protein sequence ID" value="KAH0537485.1"/>
    <property type="molecule type" value="Genomic_DNA"/>
</dbReference>
<accession>A0A9P8I6P8</accession>
<feature type="compositionally biased region" description="Basic residues" evidence="4">
    <location>
        <begin position="871"/>
        <end position="881"/>
    </location>
</feature>
<dbReference type="InterPro" id="IPR025925">
    <property type="entry name" value="PPC89_CLD"/>
</dbReference>
<feature type="compositionally biased region" description="Polar residues" evidence="4">
    <location>
        <begin position="362"/>
        <end position="374"/>
    </location>
</feature>
<comment type="caution">
    <text evidence="7">The sequence shown here is derived from an EMBL/GenBank/DDBJ whole genome shotgun (WGS) entry which is preliminary data.</text>
</comment>
<feature type="region of interest" description="Disordered" evidence="4">
    <location>
        <begin position="793"/>
        <end position="889"/>
    </location>
</feature>
<dbReference type="OrthoDB" id="76453at2759"/>
<reference evidence="7" key="1">
    <citation type="submission" date="2021-03" db="EMBL/GenBank/DDBJ databases">
        <title>Comparative genomics and phylogenomic investigation of the class Geoglossomycetes provide insights into ecological specialization and systematics.</title>
        <authorList>
            <person name="Melie T."/>
            <person name="Pirro S."/>
            <person name="Miller A.N."/>
            <person name="Quandt A."/>
        </authorList>
    </citation>
    <scope>NUCLEOTIDE SEQUENCE</scope>
    <source>
        <strain evidence="7">GBOQ0MN5Z8</strain>
    </source>
</reference>
<dbReference type="AlphaFoldDB" id="A0A9P8I6P8"/>
<feature type="compositionally biased region" description="Acidic residues" evidence="4">
    <location>
        <begin position="1131"/>
        <end position="1159"/>
    </location>
</feature>
<feature type="compositionally biased region" description="Polar residues" evidence="4">
    <location>
        <begin position="715"/>
        <end position="727"/>
    </location>
</feature>
<feature type="compositionally biased region" description="Low complexity" evidence="4">
    <location>
        <begin position="310"/>
        <end position="320"/>
    </location>
</feature>
<evidence type="ECO:0000259" key="5">
    <source>
        <dbReference type="Pfam" id="PF06657"/>
    </source>
</evidence>
<feature type="region of interest" description="Disordered" evidence="4">
    <location>
        <begin position="585"/>
        <end position="750"/>
    </location>
</feature>
<evidence type="ECO:0000256" key="4">
    <source>
        <dbReference type="SAM" id="MobiDB-lite"/>
    </source>
</evidence>
<feature type="region of interest" description="Disordered" evidence="4">
    <location>
        <begin position="21"/>
        <end position="54"/>
    </location>
</feature>
<feature type="domain" description="PPC89 centrosome localisation" evidence="6">
    <location>
        <begin position="472"/>
        <end position="536"/>
    </location>
</feature>
<evidence type="ECO:0000256" key="2">
    <source>
        <dbReference type="ARBA" id="ARBA00022490"/>
    </source>
</evidence>
<dbReference type="Pfam" id="PF14197">
    <property type="entry name" value="Cep57_CLD_2"/>
    <property type="match status" value="1"/>
</dbReference>
<feature type="compositionally biased region" description="Basic and acidic residues" evidence="4">
    <location>
        <begin position="21"/>
        <end position="30"/>
    </location>
</feature>
<keyword evidence="3" id="KW-0206">Cytoskeleton</keyword>
<dbReference type="PANTHER" id="PTHR19336:SF9">
    <property type="entry name" value="SPINDLE POLE BODY PROTEIN PPC89"/>
    <property type="match status" value="1"/>
</dbReference>
<feature type="domain" description="Cep57 centrosome microtubule-binding" evidence="5">
    <location>
        <begin position="993"/>
        <end position="1069"/>
    </location>
</feature>
<name>A0A9P8I6P8_9PEZI</name>
<evidence type="ECO:0000313" key="8">
    <source>
        <dbReference type="Proteomes" id="UP000698800"/>
    </source>
</evidence>
<dbReference type="InterPro" id="IPR024957">
    <property type="entry name" value="Cep57_MT-bd_dom"/>
</dbReference>
<dbReference type="Proteomes" id="UP000698800">
    <property type="component" value="Unassembled WGS sequence"/>
</dbReference>
<feature type="compositionally biased region" description="Polar residues" evidence="4">
    <location>
        <begin position="214"/>
        <end position="223"/>
    </location>
</feature>
<feature type="compositionally biased region" description="Low complexity" evidence="4">
    <location>
        <begin position="109"/>
        <end position="121"/>
    </location>
</feature>
<evidence type="ECO:0000256" key="1">
    <source>
        <dbReference type="ARBA" id="ARBA00004267"/>
    </source>
</evidence>
<evidence type="ECO:0008006" key="9">
    <source>
        <dbReference type="Google" id="ProtNLM"/>
    </source>
</evidence>
<comment type="subcellular location">
    <subcellularLocation>
        <location evidence="1">Cytoplasm</location>
        <location evidence="1">Cytoskeleton</location>
        <location evidence="1">Microtubule organizing center</location>
    </subcellularLocation>
</comment>
<feature type="region of interest" description="Disordered" evidence="4">
    <location>
        <begin position="1114"/>
        <end position="1159"/>
    </location>
</feature>
<feature type="region of interest" description="Disordered" evidence="4">
    <location>
        <begin position="430"/>
        <end position="460"/>
    </location>
</feature>
<dbReference type="PANTHER" id="PTHR19336">
    <property type="entry name" value="UNCHARACTERIZED DUF1167"/>
    <property type="match status" value="1"/>
</dbReference>
<feature type="compositionally biased region" description="Basic and acidic residues" evidence="4">
    <location>
        <begin position="224"/>
        <end position="240"/>
    </location>
</feature>
<feature type="compositionally biased region" description="Polar residues" evidence="4">
    <location>
        <begin position="645"/>
        <end position="654"/>
    </location>
</feature>
<feature type="compositionally biased region" description="Polar residues" evidence="4">
    <location>
        <begin position="295"/>
        <end position="309"/>
    </location>
</feature>
<keyword evidence="8" id="KW-1185">Reference proteome</keyword>
<keyword evidence="2" id="KW-0963">Cytoplasm</keyword>
<evidence type="ECO:0000256" key="3">
    <source>
        <dbReference type="ARBA" id="ARBA00023212"/>
    </source>
</evidence>
<dbReference type="GO" id="GO:0008017">
    <property type="term" value="F:microtubule binding"/>
    <property type="evidence" value="ECO:0007669"/>
    <property type="project" value="InterPro"/>
</dbReference>
<organism evidence="7 8">
    <name type="scientific">Glutinoglossum americanum</name>
    <dbReference type="NCBI Taxonomy" id="1670608"/>
    <lineage>
        <taxon>Eukaryota</taxon>
        <taxon>Fungi</taxon>
        <taxon>Dikarya</taxon>
        <taxon>Ascomycota</taxon>
        <taxon>Pezizomycotina</taxon>
        <taxon>Geoglossomycetes</taxon>
        <taxon>Geoglossales</taxon>
        <taxon>Geoglossaceae</taxon>
        <taxon>Glutinoglossum</taxon>
    </lineage>
</organism>
<protein>
    <recommendedName>
        <fullName evidence="9">Cep57 centrosome microtubule-binding domain-containing protein</fullName>
    </recommendedName>
</protein>
<dbReference type="InterPro" id="IPR051756">
    <property type="entry name" value="Centrosomal_MT-associated"/>
</dbReference>
<sequence>MPSIMSPSPDASHRARLIREMSRDLNRPNRSDAYAVGSDHGSIPDSTVSDFDPDNEALMSTRQLDNTTNRLPELRASAKKFGRRNNPEVDFVMNTSAIEKAFPDFSMPGSSSDEGSDSIEIGRGGKKPAKGAYRGLGASREFSSNVPFSVGNDSVRSSKAMIESFEVLSTPPARPRMTLGAERGSLRQNAHTKRASPSQKENQDPSPPPAKTSDYVSNGSKSNSSRERRTLTELHARVTSEDDGSLVSEERPPTVNLTARNSRFVNARNRQSSGASGAGGSIPSKFANTEDFLQGLTQGTGANRNSHNPQAARAASAQTGAASATQQSFLLPDLPNLSELVSGVFNDGTPVFSRSGKPRSRFASSTFPRGSGNNKPDHIPIDSIPVPEEERAIFVSLRLLQDKLAELENEKAEVERRAEELKGENDVLKAQRAEQERLRRSDSALGMADSGSDAGESYGKRNGNWIVEKLKLESTMKSLQSRLDTTNRKVSVSEVTMKNLTQERDSAVSQLEVAYYTSEGLKAENEALKAENETLKTRLAQIGAERENETKNWSRKEAALKKKVERREEAVREVREMTREIWELRQDGEAQTGGGKRKGKGTKRQSQVDTRGSGLENRKSGAPVLETNGQERKVIYDARKPSSMGGKTTTSNPVTRGREVSGAPSTVAVENPGVKSRSRSRRRPSTTVDSQEIQKKKRTRQVVVEEMVETDSSDQEQGQEQTGSVTGTRAREEETDESLYEISPRPRAEGARDSTYLGFLEVGNVLWTRSDRVSNFDQDAEIVKMRKTLEDERAAHRKRTAAAAEKGGADTVRAEKPIPQPALPRKSSMKDLTANSKTGRLQSGDDEHTGRYSVKVGENAGQVSDDETTRSRKSTIRRRHHSDTSVISRTSVRRRIPADEMTSAFIVPDITLRGLPVGKEAEPVLSPAAQHVLGGLAQHSEQNCIICRRITSHDHERDGHTVGGEKVKDFLRVPKPIPVSERMPQASEWNEEPTVRPSQPPVVALAVVMKGLEDELSHLKMELARYQSAYNSHDASLSKRKRKSIFTKIESLLREIDAKADQIYALYDVLEGQKADGHEITEEEVEVTLHSIGINPVELGLRGHDMTNAKRNRVTYAGDGQSEGSRNSESSAEEEEAHEGGDNGDDDELPWEGIEDTDA</sequence>
<evidence type="ECO:0000313" key="7">
    <source>
        <dbReference type="EMBL" id="KAH0537485.1"/>
    </source>
</evidence>
<proteinExistence type="predicted"/>
<feature type="compositionally biased region" description="Polar residues" evidence="4">
    <location>
        <begin position="255"/>
        <end position="271"/>
    </location>
</feature>
<gene>
    <name evidence="7" type="ORF">FGG08_005703</name>
</gene>
<feature type="region of interest" description="Disordered" evidence="4">
    <location>
        <begin position="349"/>
        <end position="383"/>
    </location>
</feature>